<gene>
    <name evidence="4" type="ORF">PCOR1329_LOCUS3638</name>
</gene>
<proteinExistence type="inferred from homology"/>
<keyword evidence="5" id="KW-1185">Reference proteome</keyword>
<evidence type="ECO:0000313" key="4">
    <source>
        <dbReference type="EMBL" id="CAK0793299.1"/>
    </source>
</evidence>
<reference evidence="4" key="1">
    <citation type="submission" date="2023-10" db="EMBL/GenBank/DDBJ databases">
        <authorList>
            <person name="Chen Y."/>
            <person name="Shah S."/>
            <person name="Dougan E. K."/>
            <person name="Thang M."/>
            <person name="Chan C."/>
        </authorList>
    </citation>
    <scope>NUCLEOTIDE SEQUENCE [LARGE SCALE GENOMIC DNA]</scope>
</reference>
<dbReference type="PANTHER" id="PTHR12203:SF35">
    <property type="entry name" value="PROTEIN O-GLUCOSYLTRANSFERASE 1"/>
    <property type="match status" value="1"/>
</dbReference>
<dbReference type="PANTHER" id="PTHR12203">
    <property type="entry name" value="KDEL LYS-ASP-GLU-LEU CONTAINING - RELATED"/>
    <property type="match status" value="1"/>
</dbReference>
<name>A0ABN9PS29_9DINO</name>
<dbReference type="Proteomes" id="UP001189429">
    <property type="component" value="Unassembled WGS sequence"/>
</dbReference>
<feature type="domain" description="Glycosyl transferase CAP10" evidence="3">
    <location>
        <begin position="141"/>
        <end position="364"/>
    </location>
</feature>
<dbReference type="InterPro" id="IPR051091">
    <property type="entry name" value="O-Glucosyltr/Glycosyltrsf_90"/>
</dbReference>
<keyword evidence="2" id="KW-0808">Transferase</keyword>
<evidence type="ECO:0000313" key="5">
    <source>
        <dbReference type="Proteomes" id="UP001189429"/>
    </source>
</evidence>
<evidence type="ECO:0000259" key="3">
    <source>
        <dbReference type="SMART" id="SM00672"/>
    </source>
</evidence>
<evidence type="ECO:0000256" key="2">
    <source>
        <dbReference type="ARBA" id="ARBA00022679"/>
    </source>
</evidence>
<organism evidence="4 5">
    <name type="scientific">Prorocentrum cordatum</name>
    <dbReference type="NCBI Taxonomy" id="2364126"/>
    <lineage>
        <taxon>Eukaryota</taxon>
        <taxon>Sar</taxon>
        <taxon>Alveolata</taxon>
        <taxon>Dinophyceae</taxon>
        <taxon>Prorocentrales</taxon>
        <taxon>Prorocentraceae</taxon>
        <taxon>Prorocentrum</taxon>
    </lineage>
</organism>
<comment type="similarity">
    <text evidence="1">Belongs to the glycosyltransferase 90 family.</text>
</comment>
<protein>
    <recommendedName>
        <fullName evidence="3">Glycosyl transferase CAP10 domain-containing protein</fullName>
    </recommendedName>
</protein>
<accession>A0ABN9PS29</accession>
<dbReference type="InterPro" id="IPR006598">
    <property type="entry name" value="CAP10"/>
</dbReference>
<dbReference type="Pfam" id="PF05686">
    <property type="entry name" value="Glyco_transf_90"/>
    <property type="match status" value="1"/>
</dbReference>
<sequence length="388" mass="42999">MLEQQIAEGQAAFSASLGAMDELLTVSRSQELSTRPREISAICQIFSLSSQSCKRVPEYLGRLATIKERMTVKVYEIKNTTLHCDSLFAIGILDLCNVHADTAAEVYRNDICNALMPSKQHMSHTLQGTHGARYLSHARALFKFGDRRDASACHPTFYKTRLTSKRDDNYVLLDLNHARHWGVMAAVPSYDIPWGSKSARVVWRGVSTGKCSATAVNSRMMLCDRWFRSSDARIDVGMTSIVQGCGEAKKFVKPGMSMKGMLQSKYILVVNGNDKASGLNWALLSNSVPFMVEPDVESWLLESNLKAWVHYIPVKPDFSDLSSQVDWAVENDSEAERIAKAGKEYVRQFGSATAEAIVQAAVLTAYLDRVNVKTGGLKGHLEGECSEE</sequence>
<dbReference type="SMART" id="SM00672">
    <property type="entry name" value="CAP10"/>
    <property type="match status" value="1"/>
</dbReference>
<dbReference type="EMBL" id="CAUYUJ010000936">
    <property type="protein sequence ID" value="CAK0793299.1"/>
    <property type="molecule type" value="Genomic_DNA"/>
</dbReference>
<evidence type="ECO:0000256" key="1">
    <source>
        <dbReference type="ARBA" id="ARBA00010118"/>
    </source>
</evidence>
<comment type="caution">
    <text evidence="4">The sequence shown here is derived from an EMBL/GenBank/DDBJ whole genome shotgun (WGS) entry which is preliminary data.</text>
</comment>